<dbReference type="Gene3D" id="3.40.630.30">
    <property type="match status" value="1"/>
</dbReference>
<dbReference type="Pfam" id="PF00583">
    <property type="entry name" value="Acetyltransf_1"/>
    <property type="match status" value="1"/>
</dbReference>
<sequence>MMEALETVRPEIVRAWVDGWVVSRHAPLPVREPWGLRVDVGRPGHVSRHILPAPNPGDLRLLAETISTPGTWLKLCAPAEAVVPWLTPAWSIDEPEFMMTGPLSRGRATAPDGYTLAVTTRSDVTVARLLTAAGEIAARGQIAVTGRTAVVDQVETAPEHRRRGLGSVVMTALADIAASRGARTGILVATPAGQALYRTLGWTTRTPMTAAVLAAS</sequence>
<feature type="domain" description="N-acetyltransferase" evidence="1">
    <location>
        <begin position="81"/>
        <end position="216"/>
    </location>
</feature>
<dbReference type="InterPro" id="IPR016181">
    <property type="entry name" value="Acyl_CoA_acyltransferase"/>
</dbReference>
<dbReference type="CDD" id="cd04301">
    <property type="entry name" value="NAT_SF"/>
    <property type="match status" value="1"/>
</dbReference>
<dbReference type="Proteomes" id="UP001597097">
    <property type="component" value="Unassembled WGS sequence"/>
</dbReference>
<dbReference type="PROSITE" id="PS51186">
    <property type="entry name" value="GNAT"/>
    <property type="match status" value="1"/>
</dbReference>
<dbReference type="RefSeq" id="WP_246652834.1">
    <property type="nucleotide sequence ID" value="NZ_JAHKRM010000022.1"/>
</dbReference>
<reference evidence="3" key="1">
    <citation type="journal article" date="2019" name="Int. J. Syst. Evol. Microbiol.">
        <title>The Global Catalogue of Microorganisms (GCM) 10K type strain sequencing project: providing services to taxonomists for standard genome sequencing and annotation.</title>
        <authorList>
            <consortium name="The Broad Institute Genomics Platform"/>
            <consortium name="The Broad Institute Genome Sequencing Center for Infectious Disease"/>
            <person name="Wu L."/>
            <person name="Ma J."/>
        </authorList>
    </citation>
    <scope>NUCLEOTIDE SEQUENCE [LARGE SCALE GENOMIC DNA]</scope>
    <source>
        <strain evidence="3">CGMCC 1.15399</strain>
    </source>
</reference>
<dbReference type="InterPro" id="IPR000182">
    <property type="entry name" value="GNAT_dom"/>
</dbReference>
<dbReference type="EMBL" id="JBHUCM010000029">
    <property type="protein sequence ID" value="MFD1541669.1"/>
    <property type="molecule type" value="Genomic_DNA"/>
</dbReference>
<organism evidence="2 3">
    <name type="scientific">Nonomuraea guangzhouensis</name>
    <dbReference type="NCBI Taxonomy" id="1291555"/>
    <lineage>
        <taxon>Bacteria</taxon>
        <taxon>Bacillati</taxon>
        <taxon>Actinomycetota</taxon>
        <taxon>Actinomycetes</taxon>
        <taxon>Streptosporangiales</taxon>
        <taxon>Streptosporangiaceae</taxon>
        <taxon>Nonomuraea</taxon>
    </lineage>
</organism>
<evidence type="ECO:0000313" key="2">
    <source>
        <dbReference type="EMBL" id="MFD1541669.1"/>
    </source>
</evidence>
<dbReference type="SUPFAM" id="SSF55729">
    <property type="entry name" value="Acyl-CoA N-acyltransferases (Nat)"/>
    <property type="match status" value="1"/>
</dbReference>
<accession>A0ABW4GH02</accession>
<protein>
    <submittedName>
        <fullName evidence="2">GNAT family N-acetyltransferase</fullName>
    </submittedName>
</protein>
<evidence type="ECO:0000313" key="3">
    <source>
        <dbReference type="Proteomes" id="UP001597097"/>
    </source>
</evidence>
<comment type="caution">
    <text evidence="2">The sequence shown here is derived from an EMBL/GenBank/DDBJ whole genome shotgun (WGS) entry which is preliminary data.</text>
</comment>
<evidence type="ECO:0000259" key="1">
    <source>
        <dbReference type="PROSITE" id="PS51186"/>
    </source>
</evidence>
<gene>
    <name evidence="2" type="ORF">ACFSJ0_31780</name>
</gene>
<proteinExistence type="predicted"/>
<keyword evidence="3" id="KW-1185">Reference proteome</keyword>
<name>A0ABW4GH02_9ACTN</name>